<dbReference type="VEuPathDB" id="VectorBase:PPAPM1_006362"/>
<sequence>MKEHVQKIKLAFLFDMIKKRISEGSEVSMIFSGWGSTSNTTTQEYPDLLMKADLPIQTLDLCFEIFANTPLHSTNVCAGELDGSKAVCVADSGSPLVQKDSEGDVVVHGLTSWGQVPCGRPGTTGVFVNVSYFLKWIKETMQNYENQLCAPATMSSLPQLVKMKFILCSILIIGTAVAASVFPRIPRIIGGEPAAPHEFPYMVSLQRTGDGFHICGGAILNERWVLTAAHCFNVLTDDDEIVAGTNNIRHPEEFEQKRKILRKIVHEDYAGSVAPHDIGLIEVSEPFELNKYVSSLRLPSREFHYPTGSATISGWGRTHSFESIFPDELVKAELPIHPIDMCYRVYPNSAFHETNLCASVMNGSKAVCSGDSGSPLVQKNSQGEAEVYGITSWSGLPCGTPGKPGVFVNVSFYLDWIKKQINSQ</sequence>
<dbReference type="AlphaFoldDB" id="A0A1B0EYH0"/>
<name>A0A1B0EYH0_PHLPP</name>
<comment type="subcellular location">
    <subcellularLocation>
        <location evidence="1">Secreted</location>
    </subcellularLocation>
</comment>
<keyword evidence="4" id="KW-0222">Digestion</keyword>
<dbReference type="PANTHER" id="PTHR24264">
    <property type="entry name" value="TRYPSIN-RELATED"/>
    <property type="match status" value="1"/>
</dbReference>
<protein>
    <recommendedName>
        <fullName evidence="10">Peptidase S1 domain-containing protein</fullName>
    </recommendedName>
</protein>
<evidence type="ECO:0000256" key="2">
    <source>
        <dbReference type="ARBA" id="ARBA00022525"/>
    </source>
</evidence>
<keyword evidence="3" id="KW-0645">Protease</keyword>
<dbReference type="InterPro" id="IPR009003">
    <property type="entry name" value="Peptidase_S1_PA"/>
</dbReference>
<dbReference type="PRINTS" id="PR00722">
    <property type="entry name" value="CHYMOTRYPSIN"/>
</dbReference>
<dbReference type="PANTHER" id="PTHR24264:SF54">
    <property type="entry name" value="PEPTIDASE S1 DOMAIN-CONTAINING PROTEIN"/>
    <property type="match status" value="1"/>
</dbReference>
<evidence type="ECO:0000313" key="12">
    <source>
        <dbReference type="Proteomes" id="UP000092462"/>
    </source>
</evidence>
<dbReference type="InterPro" id="IPR050127">
    <property type="entry name" value="Serine_Proteases_S1"/>
</dbReference>
<evidence type="ECO:0000256" key="3">
    <source>
        <dbReference type="ARBA" id="ARBA00022670"/>
    </source>
</evidence>
<dbReference type="CDD" id="cd00190">
    <property type="entry name" value="Tryp_SPc"/>
    <property type="match status" value="1"/>
</dbReference>
<proteinExistence type="inferred from homology"/>
<dbReference type="InterPro" id="IPR018114">
    <property type="entry name" value="TRYPSIN_HIS"/>
</dbReference>
<dbReference type="SUPFAM" id="SSF50494">
    <property type="entry name" value="Trypsin-like serine proteases"/>
    <property type="match status" value="2"/>
</dbReference>
<dbReference type="EMBL" id="AJVK01008650">
    <property type="status" value="NOT_ANNOTATED_CDS"/>
    <property type="molecule type" value="Genomic_DNA"/>
</dbReference>
<dbReference type="PROSITE" id="PS00134">
    <property type="entry name" value="TRYPSIN_HIS"/>
    <property type="match status" value="1"/>
</dbReference>
<feature type="domain" description="Peptidase S1" evidence="10">
    <location>
        <begin position="1"/>
        <end position="142"/>
    </location>
</feature>
<evidence type="ECO:0000256" key="5">
    <source>
        <dbReference type="ARBA" id="ARBA00022801"/>
    </source>
</evidence>
<evidence type="ECO:0000256" key="9">
    <source>
        <dbReference type="ARBA" id="ARBA00024195"/>
    </source>
</evidence>
<keyword evidence="6" id="KW-0720">Serine protease</keyword>
<evidence type="ECO:0000256" key="6">
    <source>
        <dbReference type="ARBA" id="ARBA00022825"/>
    </source>
</evidence>
<dbReference type="GO" id="GO:0007586">
    <property type="term" value="P:digestion"/>
    <property type="evidence" value="ECO:0007669"/>
    <property type="project" value="UniProtKB-KW"/>
</dbReference>
<dbReference type="InterPro" id="IPR001314">
    <property type="entry name" value="Peptidase_S1A"/>
</dbReference>
<dbReference type="PROSITE" id="PS50240">
    <property type="entry name" value="TRYPSIN_DOM"/>
    <property type="match status" value="2"/>
</dbReference>
<reference evidence="11" key="1">
    <citation type="submission" date="2022-08" db="UniProtKB">
        <authorList>
            <consortium name="EnsemblMetazoa"/>
        </authorList>
    </citation>
    <scope>IDENTIFICATION</scope>
    <source>
        <strain evidence="11">Israel</strain>
    </source>
</reference>
<evidence type="ECO:0000256" key="7">
    <source>
        <dbReference type="ARBA" id="ARBA00023145"/>
    </source>
</evidence>
<comment type="similarity">
    <text evidence="9">Belongs to the peptidase S1 family. CLIP subfamily.</text>
</comment>
<dbReference type="GO" id="GO:0004252">
    <property type="term" value="F:serine-type endopeptidase activity"/>
    <property type="evidence" value="ECO:0007669"/>
    <property type="project" value="InterPro"/>
</dbReference>
<dbReference type="Proteomes" id="UP000092462">
    <property type="component" value="Unassembled WGS sequence"/>
</dbReference>
<dbReference type="Pfam" id="PF00089">
    <property type="entry name" value="Trypsin"/>
    <property type="match status" value="2"/>
</dbReference>
<dbReference type="InterPro" id="IPR001254">
    <property type="entry name" value="Trypsin_dom"/>
</dbReference>
<evidence type="ECO:0000259" key="10">
    <source>
        <dbReference type="PROSITE" id="PS50240"/>
    </source>
</evidence>
<dbReference type="InterPro" id="IPR043504">
    <property type="entry name" value="Peptidase_S1_PA_chymotrypsin"/>
</dbReference>
<dbReference type="GO" id="GO:0016485">
    <property type="term" value="P:protein processing"/>
    <property type="evidence" value="ECO:0007669"/>
    <property type="project" value="UniProtKB-ARBA"/>
</dbReference>
<dbReference type="FunFam" id="2.40.10.10:FF:000047">
    <property type="entry name" value="Trypsin eta"/>
    <property type="match status" value="1"/>
</dbReference>
<dbReference type="EnsemblMetazoa" id="PPAI010833-RA">
    <property type="protein sequence ID" value="PPAI010833-PA"/>
    <property type="gene ID" value="PPAI010833"/>
</dbReference>
<keyword evidence="12" id="KW-1185">Reference proteome</keyword>
<evidence type="ECO:0000256" key="4">
    <source>
        <dbReference type="ARBA" id="ARBA00022757"/>
    </source>
</evidence>
<dbReference type="GO" id="GO:0005615">
    <property type="term" value="C:extracellular space"/>
    <property type="evidence" value="ECO:0007669"/>
    <property type="project" value="TreeGrafter"/>
</dbReference>
<dbReference type="PROSITE" id="PS00135">
    <property type="entry name" value="TRYPSIN_SER"/>
    <property type="match status" value="1"/>
</dbReference>
<dbReference type="VEuPathDB" id="VectorBase:PPAPM1_005295"/>
<dbReference type="SMART" id="SM00020">
    <property type="entry name" value="Tryp_SPc"/>
    <property type="match status" value="1"/>
</dbReference>
<accession>A0A1B0EYH0</accession>
<dbReference type="Gene3D" id="2.40.10.10">
    <property type="entry name" value="Trypsin-like serine proteases"/>
    <property type="match status" value="2"/>
</dbReference>
<feature type="domain" description="Peptidase S1" evidence="10">
    <location>
        <begin position="188"/>
        <end position="422"/>
    </location>
</feature>
<evidence type="ECO:0000256" key="1">
    <source>
        <dbReference type="ARBA" id="ARBA00004613"/>
    </source>
</evidence>
<dbReference type="VEuPathDB" id="VectorBase:PPAI010833"/>
<organism evidence="11 12">
    <name type="scientific">Phlebotomus papatasi</name>
    <name type="common">Sandfly</name>
    <dbReference type="NCBI Taxonomy" id="29031"/>
    <lineage>
        <taxon>Eukaryota</taxon>
        <taxon>Metazoa</taxon>
        <taxon>Ecdysozoa</taxon>
        <taxon>Arthropoda</taxon>
        <taxon>Hexapoda</taxon>
        <taxon>Insecta</taxon>
        <taxon>Pterygota</taxon>
        <taxon>Neoptera</taxon>
        <taxon>Endopterygota</taxon>
        <taxon>Diptera</taxon>
        <taxon>Nematocera</taxon>
        <taxon>Psychodoidea</taxon>
        <taxon>Psychodidae</taxon>
        <taxon>Phlebotomus</taxon>
        <taxon>Phlebotomus</taxon>
    </lineage>
</organism>
<evidence type="ECO:0000313" key="11">
    <source>
        <dbReference type="EnsemblMetazoa" id="PPAI010833-PA"/>
    </source>
</evidence>
<dbReference type="InterPro" id="IPR033116">
    <property type="entry name" value="TRYPSIN_SER"/>
</dbReference>
<evidence type="ECO:0000256" key="8">
    <source>
        <dbReference type="ARBA" id="ARBA00023157"/>
    </source>
</evidence>
<keyword evidence="7" id="KW-0865">Zymogen</keyword>
<keyword evidence="8" id="KW-1015">Disulfide bond</keyword>
<keyword evidence="2" id="KW-0964">Secreted</keyword>
<keyword evidence="5" id="KW-0378">Hydrolase</keyword>